<feature type="domain" description="NADP-dependent oxidoreductase" evidence="2">
    <location>
        <begin position="33"/>
        <end position="341"/>
    </location>
</feature>
<dbReference type="InterPro" id="IPR036812">
    <property type="entry name" value="NAD(P)_OxRdtase_dom_sf"/>
</dbReference>
<dbReference type="AlphaFoldDB" id="A0A5B0V971"/>
<sequence>MTTPNIPQSADNSLLNSALRMRKLGNSGLFVSELCLGTMTFGGGEDMWGLIGRLQQNDADELMQTALEAGINFIDTANVYGGGASERIVGQSLKNLSVNREDVVLATKVLGPMGASPNSRGASRGHILNACKASLQRLQTDYIDLYQIHGFDSETPMLETLEALNTLVQQGHVRYVGLSNWAAWQVMKAVGIAEARRLCPILSLQAHYTIVGRDLEREIIPMLESENVGLMVWSPLAGGYLSGKYEGSEATEENRRASFDFPPVNRERGSQVIEVMREIAAGKVIDGTAVSVAQIALAWLLHQKAVTSVIVGAKRKDQLLDNIMAARIRLTEDELEALDTVSRLPEEYPGWMLERQGEYRAHAKG</sequence>
<dbReference type="GO" id="GO:0016491">
    <property type="term" value="F:oxidoreductase activity"/>
    <property type="evidence" value="ECO:0007669"/>
    <property type="project" value="UniProtKB-KW"/>
</dbReference>
<organism evidence="3 4">
    <name type="scientific">Marinobacter salinexigens</name>
    <dbReference type="NCBI Taxonomy" id="2919747"/>
    <lineage>
        <taxon>Bacteria</taxon>
        <taxon>Pseudomonadati</taxon>
        <taxon>Pseudomonadota</taxon>
        <taxon>Gammaproteobacteria</taxon>
        <taxon>Pseudomonadales</taxon>
        <taxon>Marinobacteraceae</taxon>
        <taxon>Marinobacter</taxon>
    </lineage>
</organism>
<evidence type="ECO:0000313" key="3">
    <source>
        <dbReference type="EMBL" id="KAA1170998.1"/>
    </source>
</evidence>
<evidence type="ECO:0000256" key="1">
    <source>
        <dbReference type="ARBA" id="ARBA00023002"/>
    </source>
</evidence>
<keyword evidence="4" id="KW-1185">Reference proteome</keyword>
<accession>A0A5B0V971</accession>
<dbReference type="GO" id="GO:0005829">
    <property type="term" value="C:cytosol"/>
    <property type="evidence" value="ECO:0007669"/>
    <property type="project" value="TreeGrafter"/>
</dbReference>
<keyword evidence="1" id="KW-0560">Oxidoreductase</keyword>
<dbReference type="SUPFAM" id="SSF51430">
    <property type="entry name" value="NAD(P)-linked oxidoreductase"/>
    <property type="match status" value="1"/>
</dbReference>
<dbReference type="Proteomes" id="UP000323161">
    <property type="component" value="Unassembled WGS sequence"/>
</dbReference>
<gene>
    <name evidence="3" type="ORF">FWJ25_17600</name>
</gene>
<dbReference type="Gene3D" id="3.20.20.100">
    <property type="entry name" value="NADP-dependent oxidoreductase domain"/>
    <property type="match status" value="1"/>
</dbReference>
<evidence type="ECO:0000313" key="4">
    <source>
        <dbReference type="Proteomes" id="UP000323161"/>
    </source>
</evidence>
<name>A0A5B0V971_9GAMM</name>
<dbReference type="RefSeq" id="WP_149601576.1">
    <property type="nucleotide sequence ID" value="NZ_VTUU01000013.1"/>
</dbReference>
<evidence type="ECO:0000259" key="2">
    <source>
        <dbReference type="Pfam" id="PF00248"/>
    </source>
</evidence>
<dbReference type="EMBL" id="VTUU01000013">
    <property type="protein sequence ID" value="KAA1170998.1"/>
    <property type="molecule type" value="Genomic_DNA"/>
</dbReference>
<protein>
    <submittedName>
        <fullName evidence="3">Aldo/keto reductase</fullName>
    </submittedName>
</protein>
<proteinExistence type="predicted"/>
<dbReference type="CDD" id="cd19091">
    <property type="entry name" value="AKR_PsAKR"/>
    <property type="match status" value="1"/>
</dbReference>
<dbReference type="PANTHER" id="PTHR43364:SF4">
    <property type="entry name" value="NAD(P)-LINKED OXIDOREDUCTASE SUPERFAMILY PROTEIN"/>
    <property type="match status" value="1"/>
</dbReference>
<dbReference type="InterPro" id="IPR050523">
    <property type="entry name" value="AKR_Detox_Biosynth"/>
</dbReference>
<dbReference type="Pfam" id="PF00248">
    <property type="entry name" value="Aldo_ket_red"/>
    <property type="match status" value="1"/>
</dbReference>
<dbReference type="PANTHER" id="PTHR43364">
    <property type="entry name" value="NADH-SPECIFIC METHYLGLYOXAL REDUCTASE-RELATED"/>
    <property type="match status" value="1"/>
</dbReference>
<dbReference type="FunFam" id="3.20.20.100:FF:000004">
    <property type="entry name" value="Oxidoreductase, aldo/keto reductase"/>
    <property type="match status" value="1"/>
</dbReference>
<comment type="caution">
    <text evidence="3">The sequence shown here is derived from an EMBL/GenBank/DDBJ whole genome shotgun (WGS) entry which is preliminary data.</text>
</comment>
<reference evidence="3 4" key="1">
    <citation type="submission" date="2019-08" db="EMBL/GenBank/DDBJ databases">
        <title>Marinobacter ZYF650 sp. nov., a marine bacterium isolated from seawater of the Mariana trench.</title>
        <authorList>
            <person name="Ahmad W."/>
        </authorList>
    </citation>
    <scope>NUCLEOTIDE SEQUENCE [LARGE SCALE GENOMIC DNA]</scope>
    <source>
        <strain evidence="3 4">ZYF650</strain>
    </source>
</reference>
<dbReference type="InterPro" id="IPR023210">
    <property type="entry name" value="NADP_OxRdtase_dom"/>
</dbReference>